<dbReference type="Proteomes" id="UP000018896">
    <property type="component" value="Unassembled WGS sequence"/>
</dbReference>
<dbReference type="RefSeq" id="WP_052013322.1">
    <property type="nucleotide sequence ID" value="NZ_BAUV01000090.1"/>
</dbReference>
<keyword evidence="1" id="KW-0732">Signal</keyword>
<comment type="caution">
    <text evidence="2">The sequence shown here is derived from an EMBL/GenBank/DDBJ whole genome shotgun (WGS) entry which is preliminary data.</text>
</comment>
<feature type="signal peptide" evidence="1">
    <location>
        <begin position="1"/>
        <end position="17"/>
    </location>
</feature>
<proteinExistence type="predicted"/>
<name>W4R121_HALA3</name>
<evidence type="ECO:0000313" key="3">
    <source>
        <dbReference type="Proteomes" id="UP000018896"/>
    </source>
</evidence>
<evidence type="ECO:0000313" key="2">
    <source>
        <dbReference type="EMBL" id="GAE37593.1"/>
    </source>
</evidence>
<dbReference type="EMBL" id="BAUV01000090">
    <property type="protein sequence ID" value="GAE37593.1"/>
    <property type="molecule type" value="Genomic_DNA"/>
</dbReference>
<protein>
    <submittedName>
        <fullName evidence="2">Uncharacterized protein</fullName>
    </submittedName>
</protein>
<accession>W4R121</accession>
<reference evidence="2 3" key="1">
    <citation type="journal article" date="2014" name="Genome Announc.">
        <title>Draft Genome Sequences of Three Alkaliphilic Bacillus Strains, Bacillus wakoensis JCM 9140T, Bacillus akibai JCM 9157T, and Bacillus hemicellulosilyticus JCM 9152T.</title>
        <authorList>
            <person name="Yuki M."/>
            <person name="Oshima K."/>
            <person name="Suda W."/>
            <person name="Oshida Y."/>
            <person name="Kitamura K."/>
            <person name="Iida T."/>
            <person name="Hattori M."/>
            <person name="Ohkuma M."/>
        </authorList>
    </citation>
    <scope>NUCLEOTIDE SEQUENCE [LARGE SCALE GENOMIC DNA]</scope>
    <source>
        <strain evidence="2 3">JCM 9157</strain>
    </source>
</reference>
<dbReference type="AlphaFoldDB" id="W4R121"/>
<dbReference type="OrthoDB" id="2437594at2"/>
<organism evidence="2 3">
    <name type="scientific">Halalkalibacter akibai (strain ATCC 43226 / DSM 21942 / CIP 109018 / JCM 9157 / 1139)</name>
    <name type="common">Bacillus akibai</name>
    <dbReference type="NCBI Taxonomy" id="1236973"/>
    <lineage>
        <taxon>Bacteria</taxon>
        <taxon>Bacillati</taxon>
        <taxon>Bacillota</taxon>
        <taxon>Bacilli</taxon>
        <taxon>Bacillales</taxon>
        <taxon>Bacillaceae</taxon>
        <taxon>Halalkalibacter</taxon>
    </lineage>
</organism>
<feature type="chain" id="PRO_5038365566" evidence="1">
    <location>
        <begin position="18"/>
        <end position="206"/>
    </location>
</feature>
<dbReference type="eggNOG" id="ENOG5032KQD">
    <property type="taxonomic scope" value="Bacteria"/>
</dbReference>
<gene>
    <name evidence="2" type="ORF">JCM9157_4905</name>
</gene>
<evidence type="ECO:0000256" key="1">
    <source>
        <dbReference type="SAM" id="SignalP"/>
    </source>
</evidence>
<keyword evidence="3" id="KW-1185">Reference proteome</keyword>
<sequence length="206" mass="23671">MKKIILLVMLIFSSLCGVVNIEAASANSISEARPLEETYPEFGYETVEEAVKEFEQHFNQGLKLPLRIPPINFTHHFGRFNDLDGDINDSFELIFINDKSPENQYEIAVRPLKHKIPIKDKRVVKLFTLKNGNEAKFINISESFEALVFERDNWQYRLSINKKISDKVSSEMLVEIANSIDYPSKKKNPLEMNSIVYQLTSAISRG</sequence>